<accession>A0A1G2QFA3</accession>
<dbReference type="SUPFAM" id="SSF51735">
    <property type="entry name" value="NAD(P)-binding Rossmann-fold domains"/>
    <property type="match status" value="1"/>
</dbReference>
<keyword evidence="2" id="KW-0560">Oxidoreductase</keyword>
<evidence type="ECO:0000256" key="5">
    <source>
        <dbReference type="PIRSR" id="PIRSR000149-3"/>
    </source>
</evidence>
<dbReference type="CDD" id="cd18126">
    <property type="entry name" value="GAPDH_I_C"/>
    <property type="match status" value="1"/>
</dbReference>
<gene>
    <name evidence="9" type="ORF">A2370_03205</name>
</gene>
<evidence type="ECO:0000256" key="3">
    <source>
        <dbReference type="PIRSR" id="PIRSR000149-1"/>
    </source>
</evidence>
<evidence type="ECO:0000313" key="10">
    <source>
        <dbReference type="Proteomes" id="UP000176222"/>
    </source>
</evidence>
<dbReference type="FunFam" id="3.30.360.10:FF:000002">
    <property type="entry name" value="Glyceraldehyde-3-phosphate dehydrogenase"/>
    <property type="match status" value="1"/>
</dbReference>
<evidence type="ECO:0000256" key="2">
    <source>
        <dbReference type="ARBA" id="ARBA00023002"/>
    </source>
</evidence>
<dbReference type="PIRSF" id="PIRSF000149">
    <property type="entry name" value="GAP_DH"/>
    <property type="match status" value="1"/>
</dbReference>
<dbReference type="FunFam" id="3.40.50.720:FF:000001">
    <property type="entry name" value="Glyceraldehyde-3-phosphate dehydrogenase"/>
    <property type="match status" value="1"/>
</dbReference>
<comment type="caution">
    <text evidence="9">The sequence shown here is derived from an EMBL/GenBank/DDBJ whole genome shotgun (WGS) entry which is preliminary data.</text>
</comment>
<dbReference type="GO" id="GO:0006006">
    <property type="term" value="P:glucose metabolic process"/>
    <property type="evidence" value="ECO:0007669"/>
    <property type="project" value="InterPro"/>
</dbReference>
<dbReference type="EMBL" id="MHTH01000005">
    <property type="protein sequence ID" value="OHA59167.1"/>
    <property type="molecule type" value="Genomic_DNA"/>
</dbReference>
<feature type="domain" description="Glyceraldehyde 3-phosphate dehydrogenase NAD(P) binding" evidence="8">
    <location>
        <begin position="2"/>
        <end position="155"/>
    </location>
</feature>
<dbReference type="GO" id="GO:0051287">
    <property type="term" value="F:NAD binding"/>
    <property type="evidence" value="ECO:0007669"/>
    <property type="project" value="InterPro"/>
</dbReference>
<dbReference type="Gene3D" id="3.40.50.720">
    <property type="entry name" value="NAD(P)-binding Rossmann-like Domain"/>
    <property type="match status" value="1"/>
</dbReference>
<dbReference type="PANTHER" id="PTHR43148">
    <property type="entry name" value="GLYCERALDEHYDE-3-PHOSPHATE DEHYDROGENASE 2"/>
    <property type="match status" value="1"/>
</dbReference>
<feature type="binding site" evidence="5">
    <location>
        <begin position="11"/>
        <end position="12"/>
    </location>
    <ligand>
        <name>NAD(+)</name>
        <dbReference type="ChEBI" id="CHEBI:57540"/>
    </ligand>
</feature>
<feature type="binding site" evidence="4">
    <location>
        <begin position="214"/>
        <end position="215"/>
    </location>
    <ligand>
        <name>D-glyceraldehyde 3-phosphate</name>
        <dbReference type="ChEBI" id="CHEBI:59776"/>
    </ligand>
</feature>
<feature type="active site" description="Nucleophile" evidence="3">
    <location>
        <position position="155"/>
    </location>
</feature>
<evidence type="ECO:0000256" key="1">
    <source>
        <dbReference type="ARBA" id="ARBA00007406"/>
    </source>
</evidence>
<dbReference type="GO" id="GO:0016620">
    <property type="term" value="F:oxidoreductase activity, acting on the aldehyde or oxo group of donors, NAD or NADP as acceptor"/>
    <property type="evidence" value="ECO:0007669"/>
    <property type="project" value="InterPro"/>
</dbReference>
<dbReference type="SMART" id="SM00846">
    <property type="entry name" value="Gp_dh_N"/>
    <property type="match status" value="1"/>
</dbReference>
<feature type="binding site" evidence="4">
    <location>
        <position position="185"/>
    </location>
    <ligand>
        <name>D-glyceraldehyde 3-phosphate</name>
        <dbReference type="ChEBI" id="CHEBI:59776"/>
    </ligand>
</feature>
<evidence type="ECO:0000256" key="7">
    <source>
        <dbReference type="RuleBase" id="RU000397"/>
    </source>
</evidence>
<evidence type="ECO:0000256" key="4">
    <source>
        <dbReference type="PIRSR" id="PIRSR000149-2"/>
    </source>
</evidence>
<dbReference type="InterPro" id="IPR020829">
    <property type="entry name" value="GlycerAld_3-P_DH_cat"/>
</dbReference>
<evidence type="ECO:0000313" key="9">
    <source>
        <dbReference type="EMBL" id="OHA59167.1"/>
    </source>
</evidence>
<dbReference type="Pfam" id="PF02800">
    <property type="entry name" value="Gp_dh_C"/>
    <property type="match status" value="1"/>
</dbReference>
<feature type="site" description="Activates thiol group during catalysis" evidence="6">
    <location>
        <position position="182"/>
    </location>
</feature>
<dbReference type="Proteomes" id="UP000176222">
    <property type="component" value="Unassembled WGS sequence"/>
</dbReference>
<feature type="binding site" evidence="5">
    <location>
        <position position="119"/>
    </location>
    <ligand>
        <name>NAD(+)</name>
        <dbReference type="ChEBI" id="CHEBI:57540"/>
    </ligand>
</feature>
<feature type="binding site" evidence="5">
    <location>
        <position position="33"/>
    </location>
    <ligand>
        <name>NAD(+)</name>
        <dbReference type="ChEBI" id="CHEBI:57540"/>
    </ligand>
</feature>
<dbReference type="PRINTS" id="PR00078">
    <property type="entry name" value="G3PDHDRGNASE"/>
</dbReference>
<feature type="binding site" evidence="5">
    <location>
        <position position="320"/>
    </location>
    <ligand>
        <name>NAD(+)</name>
        <dbReference type="ChEBI" id="CHEBI:57540"/>
    </ligand>
</feature>
<keyword evidence="5" id="KW-0520">NAD</keyword>
<dbReference type="Gene3D" id="3.30.360.10">
    <property type="entry name" value="Dihydrodipicolinate Reductase, domain 2"/>
    <property type="match status" value="1"/>
</dbReference>
<feature type="binding site" evidence="4">
    <location>
        <position position="237"/>
    </location>
    <ligand>
        <name>D-glyceraldehyde 3-phosphate</name>
        <dbReference type="ChEBI" id="CHEBI:59776"/>
    </ligand>
</feature>
<dbReference type="SUPFAM" id="SSF55347">
    <property type="entry name" value="Glyceraldehyde-3-phosphate dehydrogenase-like, C-terminal domain"/>
    <property type="match status" value="1"/>
</dbReference>
<protein>
    <submittedName>
        <fullName evidence="9">Type I glyceraldehyde-3-phosphate dehydrogenase</fullName>
    </submittedName>
</protein>
<dbReference type="AlphaFoldDB" id="A0A1G2QFA3"/>
<sequence>MVKVAINGLGRIGRAFLKVATDNPQIEIVAVNDLGDLDNLAYLLKYDSAYGKWSHEVKAENGQMVIDGKAIRFCQEKDPANLPWKELSVDVVVESTGVFETFAKAKAHIDAGARKAVISAPVKDAPIADTPSGTFLLGINDETLSNQILTSNGSCTTNCAAPVIKILDEAIGIEKALLNTTHGYTATQKLVDVADAKDWRRGRAGAVNLIPSTTGAAIAVGQVIPAMQGKFDGIAVRVPVITGSMIDVTFIAKRDTTVEEVNEALAKAAQDPRWQKTFTVTKEALVSSDILGDSHASIADLSYTKVVGGNLVKVMAWYDNEMGYTHSLVEHVIKLAS</sequence>
<comment type="similarity">
    <text evidence="1 7">Belongs to the glyceraldehyde-3-phosphate dehydrogenase family.</text>
</comment>
<dbReference type="GO" id="GO:0050661">
    <property type="term" value="F:NADP binding"/>
    <property type="evidence" value="ECO:0007669"/>
    <property type="project" value="InterPro"/>
</dbReference>
<proteinExistence type="inferred from homology"/>
<keyword evidence="5" id="KW-0547">Nucleotide-binding</keyword>
<dbReference type="CDD" id="cd05214">
    <property type="entry name" value="GAPDH_I_N"/>
    <property type="match status" value="1"/>
</dbReference>
<name>A0A1G2QFA3_9BACT</name>
<dbReference type="Pfam" id="PF00044">
    <property type="entry name" value="Gp_dh_N"/>
    <property type="match status" value="1"/>
</dbReference>
<feature type="binding site" evidence="4">
    <location>
        <begin position="154"/>
        <end position="156"/>
    </location>
    <ligand>
        <name>D-glyceraldehyde 3-phosphate</name>
        <dbReference type="ChEBI" id="CHEBI:59776"/>
    </ligand>
</feature>
<dbReference type="InterPro" id="IPR020828">
    <property type="entry name" value="GlycerAld_3-P_DH_NAD(P)-bd"/>
</dbReference>
<dbReference type="InterPro" id="IPR006424">
    <property type="entry name" value="Glyceraldehyde-3-P_DH_1"/>
</dbReference>
<organism evidence="9 10">
    <name type="scientific">Candidatus Vogelbacteria bacterium RIFOXYB1_FULL_42_16</name>
    <dbReference type="NCBI Taxonomy" id="1802436"/>
    <lineage>
        <taxon>Bacteria</taxon>
        <taxon>Candidatus Vogeliibacteriota</taxon>
    </lineage>
</organism>
<evidence type="ECO:0000256" key="6">
    <source>
        <dbReference type="PIRSR" id="PIRSR000149-4"/>
    </source>
</evidence>
<reference evidence="9 10" key="1">
    <citation type="journal article" date="2016" name="Nat. Commun.">
        <title>Thousands of microbial genomes shed light on interconnected biogeochemical processes in an aquifer system.</title>
        <authorList>
            <person name="Anantharaman K."/>
            <person name="Brown C.T."/>
            <person name="Hug L.A."/>
            <person name="Sharon I."/>
            <person name="Castelle C.J."/>
            <person name="Probst A.J."/>
            <person name="Thomas B.C."/>
            <person name="Singh A."/>
            <person name="Wilkins M.J."/>
            <person name="Karaoz U."/>
            <person name="Brodie E.L."/>
            <person name="Williams K.H."/>
            <person name="Hubbard S.S."/>
            <person name="Banfield J.F."/>
        </authorList>
    </citation>
    <scope>NUCLEOTIDE SEQUENCE [LARGE SCALE GENOMIC DNA]</scope>
</reference>
<dbReference type="NCBIfam" id="TIGR01534">
    <property type="entry name" value="GAPDH-I"/>
    <property type="match status" value="1"/>
</dbReference>
<dbReference type="InterPro" id="IPR020831">
    <property type="entry name" value="GlycerAld/Erythrose_P_DH"/>
</dbReference>
<dbReference type="STRING" id="1802436.A2370_03205"/>
<evidence type="ECO:0000259" key="8">
    <source>
        <dbReference type="SMART" id="SM00846"/>
    </source>
</evidence>
<dbReference type="InterPro" id="IPR036291">
    <property type="entry name" value="NAD(P)-bd_dom_sf"/>
</dbReference>